<evidence type="ECO:0000313" key="8">
    <source>
        <dbReference type="EMBL" id="EFQ23283.1"/>
    </source>
</evidence>
<dbReference type="PANTHER" id="PTHR30435:SF1">
    <property type="entry name" value="FLAGELLAR HOOK PROTEIN FLGE"/>
    <property type="match status" value="1"/>
</dbReference>
<keyword evidence="4 5" id="KW-0975">Bacterial flagellum</keyword>
<feature type="domain" description="Flagellar hook protein FlgE D2" evidence="7">
    <location>
        <begin position="308"/>
        <end position="434"/>
    </location>
</feature>
<dbReference type="GO" id="GO:0005829">
    <property type="term" value="C:cytosol"/>
    <property type="evidence" value="ECO:0007669"/>
    <property type="project" value="TreeGrafter"/>
</dbReference>
<dbReference type="InterPro" id="IPR010930">
    <property type="entry name" value="Flg_bb/hook_C_dom"/>
</dbReference>
<dbReference type="Proteomes" id="UP000005096">
    <property type="component" value="Chromosome"/>
</dbReference>
<evidence type="ECO:0000256" key="5">
    <source>
        <dbReference type="RuleBase" id="RU362116"/>
    </source>
</evidence>
<dbReference type="InterPro" id="IPR020013">
    <property type="entry name" value="Flagellar_FlgE/F/G"/>
</dbReference>
<comment type="function">
    <text evidence="5">A flexible structure which links the flagellar filament to the drive apparatus in the basal body.</text>
</comment>
<dbReference type="InterPro" id="IPR011491">
    <property type="entry name" value="FlgE_D2"/>
</dbReference>
<dbReference type="InterPro" id="IPR037925">
    <property type="entry name" value="FlgE/F/G-like"/>
</dbReference>
<evidence type="ECO:0000256" key="4">
    <source>
        <dbReference type="ARBA" id="ARBA00023143"/>
    </source>
</evidence>
<dbReference type="eggNOG" id="COG1749">
    <property type="taxonomic scope" value="Bacteria"/>
</dbReference>
<dbReference type="AlphaFoldDB" id="E3CVT2"/>
<comment type="subcellular location">
    <subcellularLocation>
        <location evidence="1 5">Bacterial flagellum basal body</location>
    </subcellularLocation>
</comment>
<feature type="domain" description="Flagellar basal-body/hook protein C-terminal" evidence="6">
    <location>
        <begin position="510"/>
        <end position="552"/>
    </location>
</feature>
<evidence type="ECO:0000259" key="7">
    <source>
        <dbReference type="Pfam" id="PF07559"/>
    </source>
</evidence>
<dbReference type="EMBL" id="CM001022">
    <property type="protein sequence ID" value="EFQ23283.1"/>
    <property type="molecule type" value="Genomic_DNA"/>
</dbReference>
<reference evidence="8 9" key="1">
    <citation type="journal article" date="2010" name="Stand. Genomic Sci.">
        <title>Non-contiguous finished genome sequence of Aminomonas paucivorans type strain (GLU-3).</title>
        <authorList>
            <person name="Pitluck S."/>
            <person name="Yasawong M."/>
            <person name="Held B."/>
            <person name="Lapidus A."/>
            <person name="Nolan M."/>
            <person name="Copeland A."/>
            <person name="Lucas S."/>
            <person name="Del Rio T.G."/>
            <person name="Tice H."/>
            <person name="Cheng J.F."/>
            <person name="Chertkov O."/>
            <person name="Goodwin L."/>
            <person name="Tapia R."/>
            <person name="Han C."/>
            <person name="Liolios K."/>
            <person name="Ivanova N."/>
            <person name="Mavromatis K."/>
            <person name="Ovchinnikova G."/>
            <person name="Pati A."/>
            <person name="Chen A."/>
            <person name="Palaniappan K."/>
            <person name="Land M."/>
            <person name="Hauser L."/>
            <person name="Chang Y.J."/>
            <person name="Jeffries C.D."/>
            <person name="Pukall R."/>
            <person name="Spring S."/>
            <person name="Rohde M."/>
            <person name="Sikorski J."/>
            <person name="Goker M."/>
            <person name="Woyke T."/>
            <person name="Bristow J."/>
            <person name="Eisen J.A."/>
            <person name="Markowitz V."/>
            <person name="Hugenholtz P."/>
            <person name="Kyrpides N.C."/>
            <person name="Klenk H.P."/>
        </authorList>
    </citation>
    <scope>NUCLEOTIDE SEQUENCE [LARGE SCALE GENOMIC DNA]</scope>
    <source>
        <strain evidence="8 9">DSM 12260</strain>
    </source>
</reference>
<name>E3CVT2_9BACT</name>
<dbReference type="NCBIfam" id="TIGR03506">
    <property type="entry name" value="FlgEFG_subfam"/>
    <property type="match status" value="1"/>
</dbReference>
<comment type="similarity">
    <text evidence="2 5">Belongs to the flagella basal body rod proteins family.</text>
</comment>
<accession>E3CVT2</accession>
<proteinExistence type="inferred from homology"/>
<dbReference type="GO" id="GO:0009424">
    <property type="term" value="C:bacterial-type flagellum hook"/>
    <property type="evidence" value="ECO:0007669"/>
    <property type="project" value="TreeGrafter"/>
</dbReference>
<evidence type="ECO:0000256" key="3">
    <source>
        <dbReference type="ARBA" id="ARBA00019015"/>
    </source>
</evidence>
<dbReference type="GO" id="GO:0009425">
    <property type="term" value="C:bacterial-type flagellum basal body"/>
    <property type="evidence" value="ECO:0007669"/>
    <property type="project" value="UniProtKB-SubCell"/>
</dbReference>
<evidence type="ECO:0000313" key="9">
    <source>
        <dbReference type="Proteomes" id="UP000005096"/>
    </source>
</evidence>
<evidence type="ECO:0000256" key="2">
    <source>
        <dbReference type="ARBA" id="ARBA00009677"/>
    </source>
</evidence>
<gene>
    <name evidence="8" type="ORF">Apau_0855</name>
</gene>
<dbReference type="InterPro" id="IPR037058">
    <property type="entry name" value="Falgellar_hook_FlgE_sf"/>
</dbReference>
<evidence type="ECO:0000256" key="1">
    <source>
        <dbReference type="ARBA" id="ARBA00004117"/>
    </source>
</evidence>
<dbReference type="Gene3D" id="2.60.98.20">
    <property type="entry name" value="Flagellar hook protein FlgE"/>
    <property type="match status" value="1"/>
</dbReference>
<sequence length="554" mass="58960">MMRSQKSLYTRAGATTLDGDGNMVMSGTGYMYQGYKMEIDPADPTKYIKGGTLEAVNIPVGQKLEAQATKMAAFRCNLDSRVPPYLPFGFPWQAEPTARLNGTNIQVSFVNNAPPVPGSLVEIAGITAPDGGTVTIAGGPIRLEMTAVNTDSEKPTMSLVGTPTVTIVSDDTPPVTEVYDVAYTNGNLVFTGQTNGEAWSYPVDASMTYDSFSVSKTTAPNAGDYNILVDFGEKTGNTMPLYLLIDNGTPPPSVAEYTVTLNDDGTFASVTQVTGPVFAGLTVDITDNKYGVNFKFRDSAPGAQQVTALTVSQKISSTHSTKLDVYDTLGNPHTLEVVWSKVAPNRWDWNAFFPSEPTLVLSGTNGRGTLVFDTAGKITSGGTADLRVPFSVIGAEDSVIKLDFDGTGMDKELIDGVTQYGSGFTTKGYYQDGYAMGVLEDYAVSADGTVSGVYSNGKNQPLYQVALALFANPQGLVKEGDTVFSESANSGMAQVMTPMEGGAGKIMGSNLEMANVDLSQEFVNLIVAQRGFQANARVITTSDQVLEELINLKR</sequence>
<protein>
    <recommendedName>
        <fullName evidence="3 5">Flagellar hook protein FlgE</fullName>
    </recommendedName>
</protein>
<dbReference type="PaxDb" id="584708-Apau_0855"/>
<dbReference type="STRING" id="584708.Apau_0855"/>
<dbReference type="Pfam" id="PF06429">
    <property type="entry name" value="Flg_bbr_C"/>
    <property type="match status" value="1"/>
</dbReference>
<dbReference type="SUPFAM" id="SSF117143">
    <property type="entry name" value="Flagellar hook protein flgE"/>
    <property type="match status" value="2"/>
</dbReference>
<evidence type="ECO:0000259" key="6">
    <source>
        <dbReference type="Pfam" id="PF06429"/>
    </source>
</evidence>
<keyword evidence="9" id="KW-1185">Reference proteome</keyword>
<dbReference type="HOGENOM" id="CLU_013687_2_4_0"/>
<dbReference type="GO" id="GO:0071978">
    <property type="term" value="P:bacterial-type flagellum-dependent swarming motility"/>
    <property type="evidence" value="ECO:0007669"/>
    <property type="project" value="TreeGrafter"/>
</dbReference>
<dbReference type="Pfam" id="PF07559">
    <property type="entry name" value="FlgE_D2"/>
    <property type="match status" value="1"/>
</dbReference>
<dbReference type="PANTHER" id="PTHR30435">
    <property type="entry name" value="FLAGELLAR PROTEIN"/>
    <property type="match status" value="1"/>
</dbReference>
<organism evidence="8 9">
    <name type="scientific">Aminomonas paucivorans DSM 12260</name>
    <dbReference type="NCBI Taxonomy" id="584708"/>
    <lineage>
        <taxon>Bacteria</taxon>
        <taxon>Thermotogati</taxon>
        <taxon>Synergistota</taxon>
        <taxon>Synergistia</taxon>
        <taxon>Synergistales</taxon>
        <taxon>Synergistaceae</taxon>
        <taxon>Aminomonas</taxon>
    </lineage>
</organism>